<feature type="domain" description="Response regulatory" evidence="2">
    <location>
        <begin position="3"/>
        <end position="111"/>
    </location>
</feature>
<gene>
    <name evidence="3" type="ORF">HY912_12760</name>
</gene>
<sequence>MSSVIVFDEEMDSCNLLKRILEREGHGVTTCSHSEETLRLVSSNPPDLVIAHISQSKSMKLAAQIKSVNSKLKVLTICDHVSDVVESAMGDGYLIRPVDIETIESKVRELLAPEKRS</sequence>
<dbReference type="SUPFAM" id="SSF52172">
    <property type="entry name" value="CheY-like"/>
    <property type="match status" value="1"/>
</dbReference>
<dbReference type="Proteomes" id="UP000807825">
    <property type="component" value="Unassembled WGS sequence"/>
</dbReference>
<comment type="caution">
    <text evidence="1">Lacks conserved residue(s) required for the propagation of feature annotation.</text>
</comment>
<dbReference type="Gene3D" id="3.40.50.2300">
    <property type="match status" value="1"/>
</dbReference>
<dbReference type="AlphaFoldDB" id="A0A9D6V1Y4"/>
<organism evidence="3 4">
    <name type="scientific">Desulfomonile tiedjei</name>
    <dbReference type="NCBI Taxonomy" id="2358"/>
    <lineage>
        <taxon>Bacteria</taxon>
        <taxon>Pseudomonadati</taxon>
        <taxon>Thermodesulfobacteriota</taxon>
        <taxon>Desulfomonilia</taxon>
        <taxon>Desulfomonilales</taxon>
        <taxon>Desulfomonilaceae</taxon>
        <taxon>Desulfomonile</taxon>
    </lineage>
</organism>
<name>A0A9D6V1Y4_9BACT</name>
<reference evidence="3" key="1">
    <citation type="submission" date="2020-07" db="EMBL/GenBank/DDBJ databases">
        <title>Huge and variable diversity of episymbiotic CPR bacteria and DPANN archaea in groundwater ecosystems.</title>
        <authorList>
            <person name="He C.Y."/>
            <person name="Keren R."/>
            <person name="Whittaker M."/>
            <person name="Farag I.F."/>
            <person name="Doudna J."/>
            <person name="Cate J.H.D."/>
            <person name="Banfield J.F."/>
        </authorList>
    </citation>
    <scope>NUCLEOTIDE SEQUENCE</scope>
    <source>
        <strain evidence="3">NC_groundwater_1664_Pr3_B-0.1um_52_9</strain>
    </source>
</reference>
<evidence type="ECO:0000259" key="2">
    <source>
        <dbReference type="PROSITE" id="PS50110"/>
    </source>
</evidence>
<dbReference type="Pfam" id="PF00072">
    <property type="entry name" value="Response_reg"/>
    <property type="match status" value="1"/>
</dbReference>
<accession>A0A9D6V1Y4</accession>
<dbReference type="InterPro" id="IPR001789">
    <property type="entry name" value="Sig_transdc_resp-reg_receiver"/>
</dbReference>
<dbReference type="GO" id="GO:0000160">
    <property type="term" value="P:phosphorelay signal transduction system"/>
    <property type="evidence" value="ECO:0007669"/>
    <property type="project" value="InterPro"/>
</dbReference>
<evidence type="ECO:0000313" key="4">
    <source>
        <dbReference type="Proteomes" id="UP000807825"/>
    </source>
</evidence>
<proteinExistence type="predicted"/>
<evidence type="ECO:0000256" key="1">
    <source>
        <dbReference type="PROSITE-ProRule" id="PRU00169"/>
    </source>
</evidence>
<dbReference type="EMBL" id="JACRDE010000338">
    <property type="protein sequence ID" value="MBI5250358.1"/>
    <property type="molecule type" value="Genomic_DNA"/>
</dbReference>
<dbReference type="InterPro" id="IPR011006">
    <property type="entry name" value="CheY-like_superfamily"/>
</dbReference>
<protein>
    <recommendedName>
        <fullName evidence="2">Response regulatory domain-containing protein</fullName>
    </recommendedName>
</protein>
<comment type="caution">
    <text evidence="3">The sequence shown here is derived from an EMBL/GenBank/DDBJ whole genome shotgun (WGS) entry which is preliminary data.</text>
</comment>
<dbReference type="PROSITE" id="PS50110">
    <property type="entry name" value="RESPONSE_REGULATORY"/>
    <property type="match status" value="1"/>
</dbReference>
<evidence type="ECO:0000313" key="3">
    <source>
        <dbReference type="EMBL" id="MBI5250358.1"/>
    </source>
</evidence>